<protein>
    <submittedName>
        <fullName evidence="6">LacI family transcriptional regulator</fullName>
    </submittedName>
</protein>
<evidence type="ECO:0000313" key="7">
    <source>
        <dbReference type="Proteomes" id="UP000317722"/>
    </source>
</evidence>
<dbReference type="OrthoDB" id="3430936at2"/>
<dbReference type="InterPro" id="IPR046335">
    <property type="entry name" value="LacI/GalR-like_sensor"/>
</dbReference>
<dbReference type="SUPFAM" id="SSF53822">
    <property type="entry name" value="Periplasmic binding protein-like I"/>
    <property type="match status" value="1"/>
</dbReference>
<dbReference type="Proteomes" id="UP000317722">
    <property type="component" value="Unassembled WGS sequence"/>
</dbReference>
<dbReference type="GO" id="GO:0000976">
    <property type="term" value="F:transcription cis-regulatory region binding"/>
    <property type="evidence" value="ECO:0007669"/>
    <property type="project" value="TreeGrafter"/>
</dbReference>
<dbReference type="SMART" id="SM00354">
    <property type="entry name" value="HTH_LACI"/>
    <property type="match status" value="1"/>
</dbReference>
<organism evidence="6 7">
    <name type="scientific">Pedococcus bigeumensis</name>
    <dbReference type="NCBI Taxonomy" id="433644"/>
    <lineage>
        <taxon>Bacteria</taxon>
        <taxon>Bacillati</taxon>
        <taxon>Actinomycetota</taxon>
        <taxon>Actinomycetes</taxon>
        <taxon>Micrococcales</taxon>
        <taxon>Intrasporangiaceae</taxon>
        <taxon>Pedococcus</taxon>
    </lineage>
</organism>
<evidence type="ECO:0000256" key="4">
    <source>
        <dbReference type="SAM" id="MobiDB-lite"/>
    </source>
</evidence>
<dbReference type="SUPFAM" id="SSF47413">
    <property type="entry name" value="lambda repressor-like DNA-binding domains"/>
    <property type="match status" value="1"/>
</dbReference>
<dbReference type="GO" id="GO:0003700">
    <property type="term" value="F:DNA-binding transcription factor activity"/>
    <property type="evidence" value="ECO:0007669"/>
    <property type="project" value="TreeGrafter"/>
</dbReference>
<comment type="caution">
    <text evidence="6">The sequence shown here is derived from an EMBL/GenBank/DDBJ whole genome shotgun (WGS) entry which is preliminary data.</text>
</comment>
<accession>A0A502CZX4</accession>
<dbReference type="Gene3D" id="3.40.50.2300">
    <property type="match status" value="2"/>
</dbReference>
<dbReference type="Pfam" id="PF00356">
    <property type="entry name" value="LacI"/>
    <property type="match status" value="1"/>
</dbReference>
<gene>
    <name evidence="6" type="ORF">EAH86_07545</name>
</gene>
<dbReference type="InterPro" id="IPR010982">
    <property type="entry name" value="Lambda_DNA-bd_dom_sf"/>
</dbReference>
<feature type="compositionally biased region" description="Polar residues" evidence="4">
    <location>
        <begin position="335"/>
        <end position="356"/>
    </location>
</feature>
<proteinExistence type="predicted"/>
<dbReference type="CDD" id="cd01392">
    <property type="entry name" value="HTH_LacI"/>
    <property type="match status" value="1"/>
</dbReference>
<evidence type="ECO:0000256" key="2">
    <source>
        <dbReference type="ARBA" id="ARBA00023125"/>
    </source>
</evidence>
<feature type="domain" description="HTH lacI-type" evidence="5">
    <location>
        <begin position="12"/>
        <end position="66"/>
    </location>
</feature>
<dbReference type="PROSITE" id="PS50932">
    <property type="entry name" value="HTH_LACI_2"/>
    <property type="match status" value="1"/>
</dbReference>
<feature type="region of interest" description="Disordered" evidence="4">
    <location>
        <begin position="335"/>
        <end position="377"/>
    </location>
</feature>
<dbReference type="InterPro" id="IPR000843">
    <property type="entry name" value="HTH_LacI"/>
</dbReference>
<evidence type="ECO:0000259" key="5">
    <source>
        <dbReference type="PROSITE" id="PS50932"/>
    </source>
</evidence>
<evidence type="ECO:0000313" key="6">
    <source>
        <dbReference type="EMBL" id="TPG18224.1"/>
    </source>
</evidence>
<dbReference type="PROSITE" id="PS00356">
    <property type="entry name" value="HTH_LACI_1"/>
    <property type="match status" value="1"/>
</dbReference>
<evidence type="ECO:0000256" key="3">
    <source>
        <dbReference type="ARBA" id="ARBA00023163"/>
    </source>
</evidence>
<keyword evidence="1" id="KW-0805">Transcription regulation</keyword>
<dbReference type="EMBL" id="RCZM01000002">
    <property type="protein sequence ID" value="TPG18224.1"/>
    <property type="molecule type" value="Genomic_DNA"/>
</dbReference>
<dbReference type="PANTHER" id="PTHR30146">
    <property type="entry name" value="LACI-RELATED TRANSCRIPTIONAL REPRESSOR"/>
    <property type="match status" value="1"/>
</dbReference>
<dbReference type="InterPro" id="IPR028082">
    <property type="entry name" value="Peripla_BP_I"/>
</dbReference>
<evidence type="ECO:0000256" key="1">
    <source>
        <dbReference type="ARBA" id="ARBA00023015"/>
    </source>
</evidence>
<reference evidence="6 7" key="1">
    <citation type="journal article" date="2019" name="Environ. Microbiol.">
        <title>Species interactions and distinct microbial communities in high Arctic permafrost affected cryosols are associated with the CH4 and CO2 gas fluxes.</title>
        <authorList>
            <person name="Altshuler I."/>
            <person name="Hamel J."/>
            <person name="Turney S."/>
            <person name="Magnuson E."/>
            <person name="Levesque R."/>
            <person name="Greer C."/>
            <person name="Whyte L.G."/>
        </authorList>
    </citation>
    <scope>NUCLEOTIDE SEQUENCE [LARGE SCALE GENOMIC DNA]</scope>
    <source>
        <strain evidence="6 7">S9.3A</strain>
    </source>
</reference>
<name>A0A502CZX4_9MICO</name>
<dbReference type="Gene3D" id="1.10.260.40">
    <property type="entry name" value="lambda repressor-like DNA-binding domains"/>
    <property type="match status" value="1"/>
</dbReference>
<sequence>MASGPGQSRDRATIIDVAAAAGVSRQTVSNALNNPDRVAPGTLMRVHREIERLGFSPNAAAQQLRRRKASAYGFEVNPSGAGKMGHILDGFLVELTVAAPDHSCHLVTFAPNLSRLLDGYDRILSTGLVDGFVLGDTRHDDPRPAWLLANEVPFVTFGRIWDNPEMGRWVDVDGRAGMEVAVEHLVAQGYTAIAYLGWPDGSPVGDDRRRGWLSGLADAGLADTAIAEEAVQDLTVATAAAERLLDRLPSGGAILCASDLLALGALRAVRNHGLEPGRDVGVVGFDDSDVAEALQLTSLRQPLQDAAAEAWRIVHAKGTDLSLTALLAPTLTVRASTTPTPQSPNESPTQSPNQSPVHPPRRPPLGRTAYPSLEEQQ</sequence>
<dbReference type="AlphaFoldDB" id="A0A502CZX4"/>
<keyword evidence="3" id="KW-0804">Transcription</keyword>
<keyword evidence="2" id="KW-0238">DNA-binding</keyword>
<dbReference type="RefSeq" id="WP_140738412.1">
    <property type="nucleotide sequence ID" value="NZ_RCZM01000002.1"/>
</dbReference>
<dbReference type="PANTHER" id="PTHR30146:SF109">
    <property type="entry name" value="HTH-TYPE TRANSCRIPTIONAL REGULATOR GALS"/>
    <property type="match status" value="1"/>
</dbReference>
<dbReference type="Pfam" id="PF13377">
    <property type="entry name" value="Peripla_BP_3"/>
    <property type="match status" value="1"/>
</dbReference>
<keyword evidence="7" id="KW-1185">Reference proteome</keyword>